<dbReference type="Proteomes" id="UP000078046">
    <property type="component" value="Unassembled WGS sequence"/>
</dbReference>
<dbReference type="GO" id="GO:0034703">
    <property type="term" value="C:cation channel complex"/>
    <property type="evidence" value="ECO:0007669"/>
    <property type="project" value="TreeGrafter"/>
</dbReference>
<dbReference type="PANTHER" id="PTHR31781:SF1">
    <property type="entry name" value="PROTEIN UNC-80 HOMOLOG"/>
    <property type="match status" value="1"/>
</dbReference>
<reference evidence="1 2" key="1">
    <citation type="submission" date="2016-04" db="EMBL/GenBank/DDBJ databases">
        <title>The genome of Intoshia linei affirms orthonectids as highly simplified spiralians.</title>
        <authorList>
            <person name="Mikhailov K.V."/>
            <person name="Slusarev G.S."/>
            <person name="Nikitin M.A."/>
            <person name="Logacheva M.D."/>
            <person name="Penin A."/>
            <person name="Aleoshin V."/>
            <person name="Panchin Y.V."/>
        </authorList>
    </citation>
    <scope>NUCLEOTIDE SEQUENCE [LARGE SCALE GENOMIC DNA]</scope>
    <source>
        <strain evidence="1">Intl2013</strain>
        <tissue evidence="1">Whole animal</tissue>
    </source>
</reference>
<name>A0A177ASW5_9BILA</name>
<gene>
    <name evidence="1" type="ORF">A3Q56_07810</name>
</gene>
<evidence type="ECO:0000313" key="1">
    <source>
        <dbReference type="EMBL" id="OAF64481.1"/>
    </source>
</evidence>
<dbReference type="GO" id="GO:0005261">
    <property type="term" value="F:monoatomic cation channel activity"/>
    <property type="evidence" value="ECO:0007669"/>
    <property type="project" value="TreeGrafter"/>
</dbReference>
<sequence length="389" mass="45160">MGTLTDSDNCLPLPLVSFHWKQLKIFNNIDNLESIEKSIEIYERILLLNVKKGFSPQVDDGYLIMPSLFNKLFYFNMSKILGIVIDATNELDDFLSEFSVLYIKNFIFEIIPYLNVIEKLLQNNLKLSCGKKFWIALMEHRKPLIPAFTKSYCFKVAYCCRNEDYINSTNDDCYERQESIKYAKNVKIEKIDKNFDYAQCSEYGKHSQRGENRSLSNILETQINNATLIKNKLVSSMERKKITTNFKSIPLSAMSPILTIGKLNRSIKKAPLSSSYRKMMESSVNVSITEELHIKSASYNLVNEYNSFFNKSIHSNSNDTDNYDFISHFVNNNSKICTDVYVSKMSYVLVVDYFDFAVFSSMSNSNWSTHSIVWAFNYAIKKTQRRKKI</sequence>
<dbReference type="AlphaFoldDB" id="A0A177ASW5"/>
<protein>
    <submittedName>
        <fullName evidence="1">Uncharacterized protein</fullName>
    </submittedName>
</protein>
<dbReference type="PANTHER" id="PTHR31781">
    <property type="entry name" value="UNC80"/>
    <property type="match status" value="1"/>
</dbReference>
<accession>A0A177ASW5</accession>
<proteinExistence type="predicted"/>
<comment type="caution">
    <text evidence="1">The sequence shown here is derived from an EMBL/GenBank/DDBJ whole genome shotgun (WGS) entry which is preliminary data.</text>
</comment>
<evidence type="ECO:0000313" key="2">
    <source>
        <dbReference type="Proteomes" id="UP000078046"/>
    </source>
</evidence>
<dbReference type="EMBL" id="LWCA01001804">
    <property type="protein sequence ID" value="OAF64481.1"/>
    <property type="molecule type" value="Genomic_DNA"/>
</dbReference>
<dbReference type="GO" id="GO:0055080">
    <property type="term" value="P:monoatomic cation homeostasis"/>
    <property type="evidence" value="ECO:0007669"/>
    <property type="project" value="TreeGrafter"/>
</dbReference>
<keyword evidence="2" id="KW-1185">Reference proteome</keyword>
<dbReference type="GO" id="GO:0030424">
    <property type="term" value="C:axon"/>
    <property type="evidence" value="ECO:0007669"/>
    <property type="project" value="TreeGrafter"/>
</dbReference>
<organism evidence="1 2">
    <name type="scientific">Intoshia linei</name>
    <dbReference type="NCBI Taxonomy" id="1819745"/>
    <lineage>
        <taxon>Eukaryota</taxon>
        <taxon>Metazoa</taxon>
        <taxon>Spiralia</taxon>
        <taxon>Lophotrochozoa</taxon>
        <taxon>Mesozoa</taxon>
        <taxon>Orthonectida</taxon>
        <taxon>Rhopaluridae</taxon>
        <taxon>Intoshia</taxon>
    </lineage>
</organism>